<dbReference type="EMBL" id="CP133619">
    <property type="protein sequence ID" value="WMV41614.1"/>
    <property type="molecule type" value="Genomic_DNA"/>
</dbReference>
<proteinExistence type="predicted"/>
<evidence type="ECO:0000313" key="1">
    <source>
        <dbReference type="EMBL" id="WMV41614.1"/>
    </source>
</evidence>
<dbReference type="PANTHER" id="PTHR46148">
    <property type="entry name" value="CHROMO DOMAIN-CONTAINING PROTEIN"/>
    <property type="match status" value="1"/>
</dbReference>
<evidence type="ECO:0008006" key="3">
    <source>
        <dbReference type="Google" id="ProtNLM"/>
    </source>
</evidence>
<dbReference type="AlphaFoldDB" id="A0AAF0ZLV9"/>
<protein>
    <recommendedName>
        <fullName evidence="3">Chromo domain-containing protein</fullName>
    </recommendedName>
</protein>
<dbReference type="PANTHER" id="PTHR46148:SF56">
    <property type="entry name" value="RETROTRANSPOSON PROTEIN"/>
    <property type="match status" value="1"/>
</dbReference>
<sequence length="75" mass="8572">MVPLEGFGVKENLSYEKVPIELLDGQVKKFRNKEVSYVKVLWRNQLVEGATWEAEAEAVMMSRYPNLFPSVPTLA</sequence>
<reference evidence="1" key="1">
    <citation type="submission" date="2023-08" db="EMBL/GenBank/DDBJ databases">
        <title>A de novo genome assembly of Solanum verrucosum Schlechtendal, a Mexican diploid species geographically isolated from the other diploid A-genome species in potato relatives.</title>
        <authorList>
            <person name="Hosaka K."/>
        </authorList>
    </citation>
    <scope>NUCLEOTIDE SEQUENCE</scope>
    <source>
        <tissue evidence="1">Young leaves</tissue>
    </source>
</reference>
<accession>A0AAF0ZLV9</accession>
<gene>
    <name evidence="1" type="ORF">MTR67_034999</name>
</gene>
<dbReference type="Proteomes" id="UP001234989">
    <property type="component" value="Chromosome 8"/>
</dbReference>
<keyword evidence="2" id="KW-1185">Reference proteome</keyword>
<organism evidence="1 2">
    <name type="scientific">Solanum verrucosum</name>
    <dbReference type="NCBI Taxonomy" id="315347"/>
    <lineage>
        <taxon>Eukaryota</taxon>
        <taxon>Viridiplantae</taxon>
        <taxon>Streptophyta</taxon>
        <taxon>Embryophyta</taxon>
        <taxon>Tracheophyta</taxon>
        <taxon>Spermatophyta</taxon>
        <taxon>Magnoliopsida</taxon>
        <taxon>eudicotyledons</taxon>
        <taxon>Gunneridae</taxon>
        <taxon>Pentapetalae</taxon>
        <taxon>asterids</taxon>
        <taxon>lamiids</taxon>
        <taxon>Solanales</taxon>
        <taxon>Solanaceae</taxon>
        <taxon>Solanoideae</taxon>
        <taxon>Solaneae</taxon>
        <taxon>Solanum</taxon>
    </lineage>
</organism>
<evidence type="ECO:0000313" key="2">
    <source>
        <dbReference type="Proteomes" id="UP001234989"/>
    </source>
</evidence>
<name>A0AAF0ZLV9_SOLVR</name>